<evidence type="ECO:0000313" key="2">
    <source>
        <dbReference type="Proteomes" id="UP000007129"/>
    </source>
</evidence>
<dbReference type="AlphaFoldDB" id="K2S1G7"/>
<comment type="caution">
    <text evidence="1">The sequence shown here is derived from an EMBL/GenBank/DDBJ whole genome shotgun (WGS) entry which is preliminary data.</text>
</comment>
<dbReference type="VEuPathDB" id="FungiDB:MPH_12393"/>
<dbReference type="InParanoid" id="K2S1G7"/>
<name>K2S1G7_MACPH</name>
<evidence type="ECO:0000313" key="1">
    <source>
        <dbReference type="EMBL" id="EKG10535.1"/>
    </source>
</evidence>
<sequence>MAIRQLLTGLDEGKMIAVFIAHHQSIIALQECALNPEVRCGPCAALFVLWITFATSRDSKIYNSLLASKGRTRRVKAQKSLELLPQQCPGPLYAGHVNAEPWIIPRSLPTAGVRLWTKVLYDETGEMLGRARFSSKRSNTPSLREICTDY</sequence>
<dbReference type="Proteomes" id="UP000007129">
    <property type="component" value="Unassembled WGS sequence"/>
</dbReference>
<organism evidence="1 2">
    <name type="scientific">Macrophomina phaseolina (strain MS6)</name>
    <name type="common">Charcoal rot fungus</name>
    <dbReference type="NCBI Taxonomy" id="1126212"/>
    <lineage>
        <taxon>Eukaryota</taxon>
        <taxon>Fungi</taxon>
        <taxon>Dikarya</taxon>
        <taxon>Ascomycota</taxon>
        <taxon>Pezizomycotina</taxon>
        <taxon>Dothideomycetes</taxon>
        <taxon>Dothideomycetes incertae sedis</taxon>
        <taxon>Botryosphaeriales</taxon>
        <taxon>Botryosphaeriaceae</taxon>
        <taxon>Macrophomina</taxon>
    </lineage>
</organism>
<protein>
    <submittedName>
        <fullName evidence="1">Uncharacterized protein</fullName>
    </submittedName>
</protein>
<dbReference type="HOGENOM" id="CLU_1740897_0_0_1"/>
<proteinExistence type="predicted"/>
<dbReference type="EMBL" id="AHHD01000517">
    <property type="protein sequence ID" value="EKG10535.1"/>
    <property type="molecule type" value="Genomic_DNA"/>
</dbReference>
<gene>
    <name evidence="1" type="ORF">MPH_12393</name>
</gene>
<accession>K2S1G7</accession>
<reference evidence="1 2" key="1">
    <citation type="journal article" date="2012" name="BMC Genomics">
        <title>Tools to kill: Genome of one of the most destructive plant pathogenic fungi Macrophomina phaseolina.</title>
        <authorList>
            <person name="Islam M.S."/>
            <person name="Haque M.S."/>
            <person name="Islam M.M."/>
            <person name="Emdad E.M."/>
            <person name="Halim A."/>
            <person name="Hossen Q.M.M."/>
            <person name="Hossain M.Z."/>
            <person name="Ahmed B."/>
            <person name="Rahim S."/>
            <person name="Rahman M.S."/>
            <person name="Alam M.M."/>
            <person name="Hou S."/>
            <person name="Wan X."/>
            <person name="Saito J.A."/>
            <person name="Alam M."/>
        </authorList>
    </citation>
    <scope>NUCLEOTIDE SEQUENCE [LARGE SCALE GENOMIC DNA]</scope>
    <source>
        <strain evidence="1 2">MS6</strain>
    </source>
</reference>